<sequence>MHLFYTPDIDPKLSQYFLTEEESKHAIRVLRLVVGDLVTLIDGKGGLYSAEIKDPHPKRTILHINSVELNYQKRNHYLHIAIAPTKNIERTEWFLEKATEIGIDEISLIICQRSERKEAKIDRLNKIITSAVKQSIKAYHPVLNEAVTLSQFIKSSNDSQKYIAHCINSEKTTLSQTLIPGRKTLVLIGPEGDFTPNEVDTALQSGFNPISLGESRLRTETAALEACFEVNFLNRI</sequence>
<evidence type="ECO:0000256" key="6">
    <source>
        <dbReference type="ARBA" id="ARBA00022679"/>
    </source>
</evidence>
<dbReference type="InterPro" id="IPR015947">
    <property type="entry name" value="PUA-like_sf"/>
</dbReference>
<evidence type="ECO:0000256" key="3">
    <source>
        <dbReference type="ARBA" id="ARBA00022490"/>
    </source>
</evidence>
<protein>
    <recommendedName>
        <fullName evidence="10">Ribosomal RNA small subunit methyltransferase E</fullName>
        <ecNumber evidence="10">2.1.1.193</ecNumber>
    </recommendedName>
</protein>
<dbReference type="InterPro" id="IPR046886">
    <property type="entry name" value="RsmE_MTase_dom"/>
</dbReference>
<dbReference type="PANTHER" id="PTHR30027">
    <property type="entry name" value="RIBOSOMAL RNA SMALL SUBUNIT METHYLTRANSFERASE E"/>
    <property type="match status" value="1"/>
</dbReference>
<feature type="domain" description="Ribosomal RNA small subunit methyltransferase E methyltransferase" evidence="11">
    <location>
        <begin position="77"/>
        <end position="227"/>
    </location>
</feature>
<dbReference type="AlphaFoldDB" id="A0A3E2NPP3"/>
<dbReference type="EC" id="2.1.1.193" evidence="10"/>
<evidence type="ECO:0000256" key="8">
    <source>
        <dbReference type="ARBA" id="ARBA00025699"/>
    </source>
</evidence>
<keyword evidence="6 10" id="KW-0808">Transferase</keyword>
<evidence type="ECO:0000259" key="11">
    <source>
        <dbReference type="Pfam" id="PF04452"/>
    </source>
</evidence>
<evidence type="ECO:0000259" key="12">
    <source>
        <dbReference type="Pfam" id="PF20260"/>
    </source>
</evidence>
<dbReference type="RefSeq" id="WP_117383451.1">
    <property type="nucleotide sequence ID" value="NZ_QWDE01000002.1"/>
</dbReference>
<organism evidence="13 14">
    <name type="scientific">Mucilaginibacter terrenus</name>
    <dbReference type="NCBI Taxonomy" id="2482727"/>
    <lineage>
        <taxon>Bacteria</taxon>
        <taxon>Pseudomonadati</taxon>
        <taxon>Bacteroidota</taxon>
        <taxon>Sphingobacteriia</taxon>
        <taxon>Sphingobacteriales</taxon>
        <taxon>Sphingobacteriaceae</taxon>
        <taxon>Mucilaginibacter</taxon>
    </lineage>
</organism>
<evidence type="ECO:0000256" key="5">
    <source>
        <dbReference type="ARBA" id="ARBA00022603"/>
    </source>
</evidence>
<reference evidence="13 14" key="1">
    <citation type="submission" date="2018-08" db="EMBL/GenBank/DDBJ databases">
        <title>Mucilaginibacter terrae sp. nov., isolated from manganese diggings.</title>
        <authorList>
            <person name="Huang Y."/>
            <person name="Zhou Z."/>
        </authorList>
    </citation>
    <scope>NUCLEOTIDE SEQUENCE [LARGE SCALE GENOMIC DNA]</scope>
    <source>
        <strain evidence="13 14">ZH6</strain>
    </source>
</reference>
<accession>A0A3E2NPP3</accession>
<dbReference type="SUPFAM" id="SSF75217">
    <property type="entry name" value="alpha/beta knot"/>
    <property type="match status" value="1"/>
</dbReference>
<evidence type="ECO:0000256" key="7">
    <source>
        <dbReference type="ARBA" id="ARBA00022691"/>
    </source>
</evidence>
<dbReference type="Pfam" id="PF20260">
    <property type="entry name" value="PUA_4"/>
    <property type="match status" value="1"/>
</dbReference>
<evidence type="ECO:0000256" key="2">
    <source>
        <dbReference type="ARBA" id="ARBA00005528"/>
    </source>
</evidence>
<evidence type="ECO:0000313" key="14">
    <source>
        <dbReference type="Proteomes" id="UP000260823"/>
    </source>
</evidence>
<keyword evidence="3 10" id="KW-0963">Cytoplasm</keyword>
<evidence type="ECO:0000256" key="9">
    <source>
        <dbReference type="ARBA" id="ARBA00047944"/>
    </source>
</evidence>
<keyword evidence="7 10" id="KW-0949">S-adenosyl-L-methionine</keyword>
<feature type="domain" description="Ribosomal RNA small subunit methyltransferase E PUA-like" evidence="12">
    <location>
        <begin position="18"/>
        <end position="59"/>
    </location>
</feature>
<dbReference type="Pfam" id="PF04452">
    <property type="entry name" value="Methyltrans_RNA"/>
    <property type="match status" value="1"/>
</dbReference>
<dbReference type="PIRSF" id="PIRSF015601">
    <property type="entry name" value="MTase_slr0722"/>
    <property type="match status" value="1"/>
</dbReference>
<dbReference type="Proteomes" id="UP000260823">
    <property type="component" value="Unassembled WGS sequence"/>
</dbReference>
<dbReference type="GO" id="GO:0070042">
    <property type="term" value="F:rRNA (uridine-N3-)-methyltransferase activity"/>
    <property type="evidence" value="ECO:0007669"/>
    <property type="project" value="TreeGrafter"/>
</dbReference>
<name>A0A3E2NPP3_9SPHI</name>
<evidence type="ECO:0000313" key="13">
    <source>
        <dbReference type="EMBL" id="RFZ82976.1"/>
    </source>
</evidence>
<comment type="subcellular location">
    <subcellularLocation>
        <location evidence="1 10">Cytoplasm</location>
    </subcellularLocation>
</comment>
<evidence type="ECO:0000256" key="1">
    <source>
        <dbReference type="ARBA" id="ARBA00004496"/>
    </source>
</evidence>
<evidence type="ECO:0000256" key="4">
    <source>
        <dbReference type="ARBA" id="ARBA00022552"/>
    </source>
</evidence>
<comment type="caution">
    <text evidence="13">The sequence shown here is derived from an EMBL/GenBank/DDBJ whole genome shotgun (WGS) entry which is preliminary data.</text>
</comment>
<dbReference type="GO" id="GO:0070475">
    <property type="term" value="P:rRNA base methylation"/>
    <property type="evidence" value="ECO:0007669"/>
    <property type="project" value="TreeGrafter"/>
</dbReference>
<keyword evidence="4 10" id="KW-0698">rRNA processing</keyword>
<dbReference type="InterPro" id="IPR029026">
    <property type="entry name" value="tRNA_m1G_MTases_N"/>
</dbReference>
<keyword evidence="14" id="KW-1185">Reference proteome</keyword>
<dbReference type="OrthoDB" id="9815641at2"/>
<gene>
    <name evidence="13" type="ORF">DYU05_12535</name>
</gene>
<dbReference type="InterPro" id="IPR006700">
    <property type="entry name" value="RsmE"/>
</dbReference>
<dbReference type="InterPro" id="IPR029028">
    <property type="entry name" value="Alpha/beta_knot_MTases"/>
</dbReference>
<proteinExistence type="inferred from homology"/>
<dbReference type="Gene3D" id="2.40.240.20">
    <property type="entry name" value="Hypothetical PUA domain-like, domain 1"/>
    <property type="match status" value="1"/>
</dbReference>
<dbReference type="CDD" id="cd18084">
    <property type="entry name" value="RsmE-like"/>
    <property type="match status" value="1"/>
</dbReference>
<comment type="similarity">
    <text evidence="2 10">Belongs to the RNA methyltransferase RsmE family.</text>
</comment>
<dbReference type="Gene3D" id="3.40.1280.10">
    <property type="match status" value="1"/>
</dbReference>
<dbReference type="EMBL" id="QWDE01000002">
    <property type="protein sequence ID" value="RFZ82976.1"/>
    <property type="molecule type" value="Genomic_DNA"/>
</dbReference>
<evidence type="ECO:0000256" key="10">
    <source>
        <dbReference type="PIRNR" id="PIRNR015601"/>
    </source>
</evidence>
<dbReference type="SUPFAM" id="SSF88697">
    <property type="entry name" value="PUA domain-like"/>
    <property type="match status" value="1"/>
</dbReference>
<dbReference type="NCBIfam" id="NF008702">
    <property type="entry name" value="PRK11713.6-1"/>
    <property type="match status" value="1"/>
</dbReference>
<dbReference type="NCBIfam" id="TIGR00046">
    <property type="entry name" value="RsmE family RNA methyltransferase"/>
    <property type="match status" value="1"/>
</dbReference>
<comment type="function">
    <text evidence="8 10">Specifically methylates the N3 position of the uracil ring of uridine 1498 (m3U1498) in 16S rRNA. Acts on the fully assembled 30S ribosomal subunit.</text>
</comment>
<dbReference type="PANTHER" id="PTHR30027:SF3">
    <property type="entry name" value="16S RRNA (URACIL(1498)-N(3))-METHYLTRANSFERASE"/>
    <property type="match status" value="1"/>
</dbReference>
<keyword evidence="5 10" id="KW-0489">Methyltransferase</keyword>
<dbReference type="InterPro" id="IPR046887">
    <property type="entry name" value="RsmE_PUA-like"/>
</dbReference>
<comment type="catalytic activity">
    <reaction evidence="9 10">
        <text>uridine(1498) in 16S rRNA + S-adenosyl-L-methionine = N(3)-methyluridine(1498) in 16S rRNA + S-adenosyl-L-homocysteine + H(+)</text>
        <dbReference type="Rhea" id="RHEA:42920"/>
        <dbReference type="Rhea" id="RHEA-COMP:10283"/>
        <dbReference type="Rhea" id="RHEA-COMP:10284"/>
        <dbReference type="ChEBI" id="CHEBI:15378"/>
        <dbReference type="ChEBI" id="CHEBI:57856"/>
        <dbReference type="ChEBI" id="CHEBI:59789"/>
        <dbReference type="ChEBI" id="CHEBI:65315"/>
        <dbReference type="ChEBI" id="CHEBI:74502"/>
        <dbReference type="EC" id="2.1.1.193"/>
    </reaction>
</comment>
<dbReference type="GO" id="GO:0005737">
    <property type="term" value="C:cytoplasm"/>
    <property type="evidence" value="ECO:0007669"/>
    <property type="project" value="UniProtKB-SubCell"/>
</dbReference>